<evidence type="ECO:0000256" key="1">
    <source>
        <dbReference type="ARBA" id="ARBA00006849"/>
    </source>
</evidence>
<dbReference type="Pfam" id="PF01315">
    <property type="entry name" value="Ald_Xan_dh_C"/>
    <property type="match status" value="1"/>
</dbReference>
<dbReference type="Pfam" id="PF02738">
    <property type="entry name" value="MoCoBD_1"/>
    <property type="match status" value="1"/>
</dbReference>
<dbReference type="SUPFAM" id="SSF54665">
    <property type="entry name" value="CO dehydrogenase molybdoprotein N-domain-like"/>
    <property type="match status" value="1"/>
</dbReference>
<dbReference type="SUPFAM" id="SSF56003">
    <property type="entry name" value="Molybdenum cofactor-binding domain"/>
    <property type="match status" value="1"/>
</dbReference>
<name>A0ABX7WMG9_9GAMM</name>
<evidence type="ECO:0000313" key="5">
    <source>
        <dbReference type="EMBL" id="QTR44906.1"/>
    </source>
</evidence>
<dbReference type="Proteomes" id="UP000672039">
    <property type="component" value="Chromosome"/>
</dbReference>
<dbReference type="EMBL" id="CP072801">
    <property type="protein sequence ID" value="QTR44906.1"/>
    <property type="molecule type" value="Genomic_DNA"/>
</dbReference>
<dbReference type="RefSeq" id="WP_210221347.1">
    <property type="nucleotide sequence ID" value="NZ_CP072801.1"/>
</dbReference>
<dbReference type="InterPro" id="IPR000674">
    <property type="entry name" value="Ald_Oxase/Xan_DH_a/b"/>
</dbReference>
<dbReference type="InterPro" id="IPR016208">
    <property type="entry name" value="Ald_Oxase/xanthine_DH-like"/>
</dbReference>
<dbReference type="NCBIfam" id="TIGR02965">
    <property type="entry name" value="xanthine_xdhB"/>
    <property type="match status" value="1"/>
</dbReference>
<dbReference type="GO" id="GO:0004854">
    <property type="term" value="F:xanthine dehydrogenase activity"/>
    <property type="evidence" value="ECO:0007669"/>
    <property type="project" value="UniProtKB-EC"/>
</dbReference>
<dbReference type="InterPro" id="IPR037165">
    <property type="entry name" value="AldOxase/xan_DH_Mopterin-bd_sf"/>
</dbReference>
<evidence type="ECO:0000256" key="2">
    <source>
        <dbReference type="ARBA" id="ARBA00022505"/>
    </source>
</evidence>
<evidence type="ECO:0000256" key="3">
    <source>
        <dbReference type="ARBA" id="ARBA00023002"/>
    </source>
</evidence>
<protein>
    <submittedName>
        <fullName evidence="5">Xanthine dehydrogenase molybdopterin binding subunit</fullName>
        <ecNumber evidence="5">1.17.1.4</ecNumber>
    </submittedName>
</protein>
<dbReference type="InterPro" id="IPR008274">
    <property type="entry name" value="AldOxase/xan_DH_MoCoBD1"/>
</dbReference>
<dbReference type="PANTHER" id="PTHR11908">
    <property type="entry name" value="XANTHINE DEHYDROGENASE"/>
    <property type="match status" value="1"/>
</dbReference>
<dbReference type="EC" id="1.17.1.4" evidence="5"/>
<dbReference type="Gene3D" id="3.30.365.10">
    <property type="entry name" value="Aldehyde oxidase/xanthine dehydrogenase, molybdopterin binding domain"/>
    <property type="match status" value="4"/>
</dbReference>
<gene>
    <name evidence="5" type="primary">xdhB</name>
    <name evidence="5" type="ORF">J9253_12880</name>
</gene>
<reference evidence="5 6" key="1">
    <citation type="submission" date="2021-04" db="EMBL/GenBank/DDBJ databases">
        <title>Genomics, taxonomy and metabolism of representatives of sulfur bacteria of the genus Thiothrix: Thiothrix fructosivorans QT, Thiothrix unzii A1T and three new species, Thiothrix subterranea sp. nov., Thiothrix litoralis sp. nov. and 'Candidatus Thiothrix anitrata' sp. nov.</title>
        <authorList>
            <person name="Ravin N.V."/>
            <person name="Smolyakov D."/>
            <person name="Rudenko T.S."/>
            <person name="Mardanov A.V."/>
            <person name="Beletsky A.V."/>
            <person name="Markov N.D."/>
            <person name="Fomenkov A.I."/>
            <person name="Roberts R.J."/>
            <person name="Karnachuk O.V."/>
            <person name="Novikov A."/>
            <person name="Grabovich M.Y."/>
        </authorList>
    </citation>
    <scope>NUCLEOTIDE SEQUENCE [LARGE SCALE GENOMIC DNA]</scope>
    <source>
        <strain evidence="5 6">AS</strain>
    </source>
</reference>
<dbReference type="InterPro" id="IPR046867">
    <property type="entry name" value="AldOxase/xan_DH_MoCoBD2"/>
</dbReference>
<dbReference type="Pfam" id="PF20256">
    <property type="entry name" value="MoCoBD_2"/>
    <property type="match status" value="1"/>
</dbReference>
<dbReference type="InterPro" id="IPR036856">
    <property type="entry name" value="Ald_Oxase/Xan_DH_a/b_sf"/>
</dbReference>
<dbReference type="InterPro" id="IPR014309">
    <property type="entry name" value="Xanthine_DH_Mopterin-bd_su"/>
</dbReference>
<keyword evidence="2" id="KW-0500">Molybdenum</keyword>
<dbReference type="PANTHER" id="PTHR11908:SF132">
    <property type="entry name" value="ALDEHYDE OXIDASE 1-RELATED"/>
    <property type="match status" value="1"/>
</dbReference>
<accession>A0ABX7WMG9</accession>
<evidence type="ECO:0000313" key="6">
    <source>
        <dbReference type="Proteomes" id="UP000672039"/>
    </source>
</evidence>
<proteinExistence type="inferred from homology"/>
<sequence>MNSSVGHSIRHESAHLHVSGEARYIDDLPEPKDTLYAAVGMSTQAHAELRRVDLDRVRQAPGVVAVITAADIPGVNHMGGLFADESVFAVERVEYIGQSLFAVAAVSVEAARRAVLLADIDYAVLAHNLDIRQAVAAGHQVMPPKQLQRGDAETALQHAPHTLQGQFQLGGQEHFYLEGQIAFAQPKENGDLLVYSSTQHPHHVQEMLAGVLGLTQKDIVVECRRMGGAFGGKESQPGFFACVAALLATKTGRAVKYRVDRDDDMLLTGKRHCFDIVYAVGFEESGLISGIKLDYASRCGISADLSGPVNDRSMFHADNAYFLENVAIISHRCKTNSQSNTAFRGFGGPQGMMAIEYVLDEIARYLQLDPLVVRQRNFYRTDGSRDVTQYGMKVADNIIHEIVAELAETADYTARRQAIQAFNAANPYLKKGIALTPVKFGISFTATHLNQAGALLHVYSDGTVQLNHGGTEMGQGLYTKVAQVVAETLQIALADIRCTATSTEKVPNASATAASSGADLNGMAARDAAQTIKQRLIRFAAEQYAVAAEHIVFANGRVHIGDVANLSFAELAHQAWFQRVSLSATGFYRTPKIHYDPHTLSGRPFYYFAYGAAVSEVLVDTLTGEYTLQRVDILHDVGNSLNPALDIGQIEGGFVQGTGWLTTEQLYWNAAGRLLTHAPSTYKIPLAEDVPAMFKVSLVNKKPNPEDTIYRSKAVGEPPLMLAMSVFYALKYAVESVAAHRYSSRLNAPATPEEVLLAIERLQNQPEDFPA</sequence>
<comment type="similarity">
    <text evidence="1">Belongs to the xanthine dehydrogenase family.</text>
</comment>
<evidence type="ECO:0000259" key="4">
    <source>
        <dbReference type="SMART" id="SM01008"/>
    </source>
</evidence>
<organism evidence="5 6">
    <name type="scientific">Thiothrix litoralis</name>
    <dbReference type="NCBI Taxonomy" id="2891210"/>
    <lineage>
        <taxon>Bacteria</taxon>
        <taxon>Pseudomonadati</taxon>
        <taxon>Pseudomonadota</taxon>
        <taxon>Gammaproteobacteria</taxon>
        <taxon>Thiotrichales</taxon>
        <taxon>Thiotrichaceae</taxon>
        <taxon>Thiothrix</taxon>
    </lineage>
</organism>
<keyword evidence="3 5" id="KW-0560">Oxidoreductase</keyword>
<dbReference type="SMART" id="SM01008">
    <property type="entry name" value="Ald_Xan_dh_C"/>
    <property type="match status" value="1"/>
</dbReference>
<keyword evidence="6" id="KW-1185">Reference proteome</keyword>
<dbReference type="Gene3D" id="3.90.1170.50">
    <property type="entry name" value="Aldehyde oxidase/xanthine dehydrogenase, a/b hammerhead"/>
    <property type="match status" value="1"/>
</dbReference>
<feature type="domain" description="Aldehyde oxidase/xanthine dehydrogenase a/b hammerhead" evidence="4">
    <location>
        <begin position="19"/>
        <end position="126"/>
    </location>
</feature>